<accession>A0A9Q9SNA7</accession>
<dbReference type="GO" id="GO:0016787">
    <property type="term" value="F:hydrolase activity"/>
    <property type="evidence" value="ECO:0007669"/>
    <property type="project" value="InterPro"/>
</dbReference>
<dbReference type="Pfam" id="PF04909">
    <property type="entry name" value="Amidohydro_2"/>
    <property type="match status" value="1"/>
</dbReference>
<evidence type="ECO:0000259" key="6">
    <source>
        <dbReference type="Pfam" id="PF04909"/>
    </source>
</evidence>
<dbReference type="PANTHER" id="PTHR21240">
    <property type="entry name" value="2-AMINO-3-CARBOXYLMUCONATE-6-SEMIALDEHYDE DECARBOXYLASE"/>
    <property type="match status" value="1"/>
</dbReference>
<dbReference type="GO" id="GO:0019748">
    <property type="term" value="P:secondary metabolic process"/>
    <property type="evidence" value="ECO:0007669"/>
    <property type="project" value="TreeGrafter"/>
</dbReference>
<keyword evidence="3" id="KW-0456">Lyase</keyword>
<dbReference type="GO" id="GO:0047596">
    <property type="term" value="F:6-methylsalicylate decarboxylase activity"/>
    <property type="evidence" value="ECO:0007669"/>
    <property type="project" value="UniProtKB-EC"/>
</dbReference>
<dbReference type="SUPFAM" id="SSF51556">
    <property type="entry name" value="Metallo-dependent hydrolases"/>
    <property type="match status" value="1"/>
</dbReference>
<evidence type="ECO:0000256" key="2">
    <source>
        <dbReference type="ARBA" id="ARBA00022833"/>
    </source>
</evidence>
<evidence type="ECO:0000256" key="4">
    <source>
        <dbReference type="ARBA" id="ARBA00036832"/>
    </source>
</evidence>
<evidence type="ECO:0000256" key="5">
    <source>
        <dbReference type="ARBA" id="ARBA00038889"/>
    </source>
</evidence>
<keyword evidence="1" id="KW-0479">Metal-binding</keyword>
<dbReference type="GO" id="GO:0046872">
    <property type="term" value="F:metal ion binding"/>
    <property type="evidence" value="ECO:0007669"/>
    <property type="project" value="UniProtKB-KW"/>
</dbReference>
<evidence type="ECO:0000313" key="7">
    <source>
        <dbReference type="EMBL" id="VWC16784.1"/>
    </source>
</evidence>
<dbReference type="PANTHER" id="PTHR21240:SF29">
    <property type="entry name" value="AMIDOHYDROLASE-RELATED DOMAIN-CONTAINING PROTEIN"/>
    <property type="match status" value="1"/>
</dbReference>
<dbReference type="EMBL" id="CABVPX010000028">
    <property type="protein sequence ID" value="VWC16784.1"/>
    <property type="molecule type" value="Genomic_DNA"/>
</dbReference>
<dbReference type="InterPro" id="IPR032465">
    <property type="entry name" value="ACMSD"/>
</dbReference>
<protein>
    <recommendedName>
        <fullName evidence="5">6-methylsalicylate decarboxylase</fullName>
        <ecNumber evidence="5">4.1.1.52</ecNumber>
    </recommendedName>
</protein>
<reference evidence="7 8" key="1">
    <citation type="submission" date="2019-09" db="EMBL/GenBank/DDBJ databases">
        <authorList>
            <person name="Depoorter E."/>
        </authorList>
    </citation>
    <scope>NUCLEOTIDE SEQUENCE [LARGE SCALE GENOMIC DNA]</scope>
    <source>
        <strain evidence="7">LMG 24066</strain>
    </source>
</reference>
<comment type="catalytic activity">
    <reaction evidence="4">
        <text>6-methylsalicylate + H(+) = 3-methylphenol + CO2</text>
        <dbReference type="Rhea" id="RHEA:23112"/>
        <dbReference type="ChEBI" id="CHEBI:15378"/>
        <dbReference type="ChEBI" id="CHEBI:16526"/>
        <dbReference type="ChEBI" id="CHEBI:17231"/>
        <dbReference type="ChEBI" id="CHEBI:36658"/>
        <dbReference type="EC" id="4.1.1.52"/>
    </reaction>
    <physiologicalReaction direction="left-to-right" evidence="4">
        <dbReference type="Rhea" id="RHEA:23113"/>
    </physiologicalReaction>
</comment>
<sequence>MQPRDWIDAHAHFTPPMTTAESDARWNAMQNNDWIGPKPPDWSVERALDVMDRLGIRMQMLSNIPFAPDMLRKSNDFGASIVKRYPSRFGLLAALPTNDPDAALAEIKHAATMLQADGFAMTCCYNGMYLSDTRLEPVWAELNRRKAVVFVHPNAYGPGMFGRASALLEVAFETTRTVVDMLYTGIFRRYPDVRFILAHCGAALPALSARLVLLGTKPWVRNASMLTESEMRNQLARLYVDTAMTGSVHTIAPAVAMTGIDHIVYGSDCGVPCTCFDTMESNMRMLRLSSGLDSRQLSQLGHNALKLFPMASGRI</sequence>
<proteinExistence type="predicted"/>
<dbReference type="Proteomes" id="UP000494172">
    <property type="component" value="Unassembled WGS sequence"/>
</dbReference>
<keyword evidence="2" id="KW-0862">Zinc</keyword>
<name>A0A9Q9SNA7_9BURK</name>
<dbReference type="GO" id="GO:0005829">
    <property type="term" value="C:cytosol"/>
    <property type="evidence" value="ECO:0007669"/>
    <property type="project" value="TreeGrafter"/>
</dbReference>
<organism evidence="7 8">
    <name type="scientific">Burkholderia arboris</name>
    <dbReference type="NCBI Taxonomy" id="488730"/>
    <lineage>
        <taxon>Bacteria</taxon>
        <taxon>Pseudomonadati</taxon>
        <taxon>Pseudomonadota</taxon>
        <taxon>Betaproteobacteria</taxon>
        <taxon>Burkholderiales</taxon>
        <taxon>Burkholderiaceae</taxon>
        <taxon>Burkholderia</taxon>
        <taxon>Burkholderia cepacia complex</taxon>
    </lineage>
</organism>
<comment type="caution">
    <text evidence="7">The sequence shown here is derived from an EMBL/GenBank/DDBJ whole genome shotgun (WGS) entry which is preliminary data.</text>
</comment>
<feature type="domain" description="Amidohydrolase-related" evidence="6">
    <location>
        <begin position="7"/>
        <end position="309"/>
    </location>
</feature>
<dbReference type="InterPro" id="IPR032466">
    <property type="entry name" value="Metal_Hydrolase"/>
</dbReference>
<evidence type="ECO:0000256" key="1">
    <source>
        <dbReference type="ARBA" id="ARBA00022723"/>
    </source>
</evidence>
<dbReference type="Gene3D" id="3.20.20.140">
    <property type="entry name" value="Metal-dependent hydrolases"/>
    <property type="match status" value="1"/>
</dbReference>
<dbReference type="EC" id="4.1.1.52" evidence="5"/>
<dbReference type="AlphaFoldDB" id="A0A9Q9SNA7"/>
<evidence type="ECO:0000313" key="8">
    <source>
        <dbReference type="Proteomes" id="UP000494172"/>
    </source>
</evidence>
<gene>
    <name evidence="7" type="ORF">BAR24066_05584</name>
</gene>
<dbReference type="InterPro" id="IPR006680">
    <property type="entry name" value="Amidohydro-rel"/>
</dbReference>
<evidence type="ECO:0000256" key="3">
    <source>
        <dbReference type="ARBA" id="ARBA00023239"/>
    </source>
</evidence>